<evidence type="ECO:0000313" key="21">
    <source>
        <dbReference type="WBParaSite" id="ACRNAN_Path_229.g854.t1"/>
    </source>
</evidence>
<evidence type="ECO:0000256" key="4">
    <source>
        <dbReference type="ARBA" id="ARBA00010323"/>
    </source>
</evidence>
<evidence type="ECO:0000256" key="1">
    <source>
        <dbReference type="ARBA" id="ARBA00004141"/>
    </source>
</evidence>
<evidence type="ECO:0000256" key="17">
    <source>
        <dbReference type="ARBA" id="ARBA00038923"/>
    </source>
</evidence>
<dbReference type="AlphaFoldDB" id="A0A914C3W8"/>
<dbReference type="InterPro" id="IPR004299">
    <property type="entry name" value="MBOAT_fam"/>
</dbReference>
<protein>
    <recommendedName>
        <fullName evidence="18">Lysophospholipid acyltransferase 5</fullName>
        <ecNumber evidence="16">2.3.1.23</ecNumber>
        <ecNumber evidence="17">2.3.1.n6</ecNumber>
    </recommendedName>
</protein>
<evidence type="ECO:0000313" key="20">
    <source>
        <dbReference type="Proteomes" id="UP000887540"/>
    </source>
</evidence>
<keyword evidence="20" id="KW-1185">Reference proteome</keyword>
<dbReference type="GO" id="GO:0005783">
    <property type="term" value="C:endoplasmic reticulum"/>
    <property type="evidence" value="ECO:0007669"/>
    <property type="project" value="UniProtKB-SubCell"/>
</dbReference>
<dbReference type="GO" id="GO:0047184">
    <property type="term" value="F:1-acylglycerophosphocholine O-acyltransferase activity"/>
    <property type="evidence" value="ECO:0007669"/>
    <property type="project" value="UniProtKB-EC"/>
</dbReference>
<keyword evidence="7 19" id="KW-0812">Transmembrane</keyword>
<dbReference type="EC" id="2.3.1.23" evidence="16"/>
<evidence type="ECO:0000256" key="15">
    <source>
        <dbReference type="ARBA" id="ARBA00025707"/>
    </source>
</evidence>
<evidence type="ECO:0000256" key="8">
    <source>
        <dbReference type="ARBA" id="ARBA00022824"/>
    </source>
</evidence>
<keyword evidence="6" id="KW-0808">Transferase</keyword>
<evidence type="ECO:0000256" key="7">
    <source>
        <dbReference type="ARBA" id="ARBA00022692"/>
    </source>
</evidence>
<keyword evidence="11 19" id="KW-0472">Membrane</keyword>
<comment type="similarity">
    <text evidence="4">Belongs to the membrane-bound acyltransferase family.</text>
</comment>
<evidence type="ECO:0000256" key="5">
    <source>
        <dbReference type="ARBA" id="ARBA00022516"/>
    </source>
</evidence>
<keyword evidence="8" id="KW-0256">Endoplasmic reticulum</keyword>
<keyword evidence="13" id="KW-1208">Phospholipid metabolism</keyword>
<reference evidence="21" key="1">
    <citation type="submission" date="2022-11" db="UniProtKB">
        <authorList>
            <consortium name="WormBaseParasite"/>
        </authorList>
    </citation>
    <scope>IDENTIFICATION</scope>
</reference>
<evidence type="ECO:0000256" key="6">
    <source>
        <dbReference type="ARBA" id="ARBA00022679"/>
    </source>
</evidence>
<feature type="transmembrane region" description="Helical" evidence="19">
    <location>
        <begin position="115"/>
        <end position="136"/>
    </location>
</feature>
<evidence type="ECO:0000256" key="11">
    <source>
        <dbReference type="ARBA" id="ARBA00023136"/>
    </source>
</evidence>
<dbReference type="Proteomes" id="UP000887540">
    <property type="component" value="Unplaced"/>
</dbReference>
<feature type="transmembrane region" description="Helical" evidence="19">
    <location>
        <begin position="431"/>
        <end position="450"/>
    </location>
</feature>
<sequence length="468" mass="53835">MGLIGALSNATSVREDGLRLLITLLAGYPLAAIYRSFIYNKSVQVKHLFIVLVGIALYLFNCGYAIYHSLLSITLAYIITNYFAGTTLSVALAHICFLGHMLIGYWANETHEYDITWTTPFCIMTLRFIGLVMDVYDGQKPKEKLKSDQLLTAIKDPPSLLETAAYGLFFASTFVGPQFPLSRFRAFINGDYHDEKGEVRHTSLMPSLGRFVAGVTYFTLHQWGTVWVPDSYFNSPEFQVTPFFWKVFWNTIWFRATMYRYAGAFLLTEGSVILSGLAYNGKDENGEDRWDGTRDLHILKFELGHNYQSVIDSFNCGTNTFAKNHIYRRLAWLGNKFASHLTTLFFLAVWHGYHLGYFILFFFEFACVRAQDQLYSLIAKTRGAEELFSQPWTKPFTWLFGRIVINISMAFGFLTFGLVKKEIWIGPLMSMYFYAHIVYFVIWPLLYLVLNSILPKKPKKGEDEKKSR</sequence>
<dbReference type="Pfam" id="PF03062">
    <property type="entry name" value="MBOAT"/>
    <property type="match status" value="1"/>
</dbReference>
<keyword evidence="5" id="KW-0444">Lipid biosynthesis</keyword>
<evidence type="ECO:0000256" key="12">
    <source>
        <dbReference type="ARBA" id="ARBA00023209"/>
    </source>
</evidence>
<evidence type="ECO:0000256" key="16">
    <source>
        <dbReference type="ARBA" id="ARBA00026120"/>
    </source>
</evidence>
<dbReference type="InterPro" id="IPR049941">
    <property type="entry name" value="LPLAT_7/PORCN-like"/>
</dbReference>
<evidence type="ECO:0000256" key="10">
    <source>
        <dbReference type="ARBA" id="ARBA00023098"/>
    </source>
</evidence>
<keyword evidence="10" id="KW-0443">Lipid metabolism</keyword>
<feature type="transmembrane region" description="Helical" evidence="19">
    <location>
        <begin position="45"/>
        <end position="67"/>
    </location>
</feature>
<comment type="subcellular location">
    <subcellularLocation>
        <location evidence="2">Endoplasmic reticulum</location>
    </subcellularLocation>
    <subcellularLocation>
        <location evidence="1">Membrane</location>
        <topology evidence="1">Multi-pass membrane protein</topology>
    </subcellularLocation>
</comment>
<evidence type="ECO:0000256" key="3">
    <source>
        <dbReference type="ARBA" id="ARBA00005074"/>
    </source>
</evidence>
<comment type="pathway">
    <text evidence="15">Phospholipid metabolism.</text>
</comment>
<proteinExistence type="inferred from homology"/>
<evidence type="ECO:0000256" key="2">
    <source>
        <dbReference type="ARBA" id="ARBA00004240"/>
    </source>
</evidence>
<feature type="transmembrane region" description="Helical" evidence="19">
    <location>
        <begin position="20"/>
        <end position="39"/>
    </location>
</feature>
<dbReference type="EC" id="2.3.1.n6" evidence="17"/>
<accession>A0A914C3W8</accession>
<evidence type="ECO:0000256" key="13">
    <source>
        <dbReference type="ARBA" id="ARBA00023264"/>
    </source>
</evidence>
<feature type="transmembrane region" description="Helical" evidence="19">
    <location>
        <begin position="399"/>
        <end position="419"/>
    </location>
</feature>
<evidence type="ECO:0000256" key="14">
    <source>
        <dbReference type="ARBA" id="ARBA00023315"/>
    </source>
</evidence>
<keyword evidence="9 19" id="KW-1133">Transmembrane helix</keyword>
<keyword evidence="14" id="KW-0012">Acyltransferase</keyword>
<comment type="pathway">
    <text evidence="3">Lipid metabolism; phospholipid metabolism.</text>
</comment>
<dbReference type="GO" id="GO:0016020">
    <property type="term" value="C:membrane"/>
    <property type="evidence" value="ECO:0007669"/>
    <property type="project" value="UniProtKB-SubCell"/>
</dbReference>
<dbReference type="PANTHER" id="PTHR13906">
    <property type="entry name" value="PORCUPINE"/>
    <property type="match status" value="1"/>
</dbReference>
<dbReference type="GO" id="GO:0030258">
    <property type="term" value="P:lipid modification"/>
    <property type="evidence" value="ECO:0007669"/>
    <property type="project" value="TreeGrafter"/>
</dbReference>
<dbReference type="PANTHER" id="PTHR13906:SF14">
    <property type="entry name" value="LYSOPHOSPHOLIPID ACYLTRANSFERASE 5"/>
    <property type="match status" value="1"/>
</dbReference>
<evidence type="ECO:0000256" key="9">
    <source>
        <dbReference type="ARBA" id="ARBA00022989"/>
    </source>
</evidence>
<dbReference type="WBParaSite" id="ACRNAN_Path_229.g854.t1">
    <property type="protein sequence ID" value="ACRNAN_Path_229.g854.t1"/>
    <property type="gene ID" value="ACRNAN_Path_229.g854"/>
</dbReference>
<organism evidence="20 21">
    <name type="scientific">Acrobeloides nanus</name>
    <dbReference type="NCBI Taxonomy" id="290746"/>
    <lineage>
        <taxon>Eukaryota</taxon>
        <taxon>Metazoa</taxon>
        <taxon>Ecdysozoa</taxon>
        <taxon>Nematoda</taxon>
        <taxon>Chromadorea</taxon>
        <taxon>Rhabditida</taxon>
        <taxon>Tylenchina</taxon>
        <taxon>Cephalobomorpha</taxon>
        <taxon>Cephaloboidea</taxon>
        <taxon>Cephalobidae</taxon>
        <taxon>Acrobeloides</taxon>
    </lineage>
</organism>
<evidence type="ECO:0000256" key="18">
    <source>
        <dbReference type="ARBA" id="ARBA00039721"/>
    </source>
</evidence>
<evidence type="ECO:0000256" key="19">
    <source>
        <dbReference type="SAM" id="Phobius"/>
    </source>
</evidence>
<keyword evidence="12" id="KW-0594">Phospholipid biosynthesis</keyword>
<feature type="transmembrane region" description="Helical" evidence="19">
    <location>
        <begin position="79"/>
        <end position="103"/>
    </location>
</feature>
<dbReference type="GO" id="GO:0006656">
    <property type="term" value="P:phosphatidylcholine biosynthetic process"/>
    <property type="evidence" value="ECO:0007669"/>
    <property type="project" value="TreeGrafter"/>
</dbReference>
<dbReference type="GO" id="GO:0071617">
    <property type="term" value="F:lysophospholipid acyltransferase activity"/>
    <property type="evidence" value="ECO:0007669"/>
    <property type="project" value="TreeGrafter"/>
</dbReference>
<name>A0A914C3W8_9BILA</name>